<organism evidence="2 3">
    <name type="scientific">Dorea phocaeensis</name>
    <dbReference type="NCBI Taxonomy" id="2040291"/>
    <lineage>
        <taxon>Bacteria</taxon>
        <taxon>Bacillati</taxon>
        <taxon>Bacillota</taxon>
        <taxon>Clostridia</taxon>
        <taxon>Lachnospirales</taxon>
        <taxon>Lachnospiraceae</taxon>
        <taxon>Dorea</taxon>
    </lineage>
</organism>
<gene>
    <name evidence="2" type="ORF">G5A66_00245</name>
    <name evidence="1" type="ORF">G5A75_02560</name>
</gene>
<keyword evidence="3" id="KW-1185">Reference proteome</keyword>
<evidence type="ECO:0000313" key="3">
    <source>
        <dbReference type="Proteomes" id="UP000528555"/>
    </source>
</evidence>
<dbReference type="AlphaFoldDB" id="A0A850HFU4"/>
<proteinExistence type="predicted"/>
<dbReference type="SUPFAM" id="SSF48371">
    <property type="entry name" value="ARM repeat"/>
    <property type="match status" value="1"/>
</dbReference>
<name>A0A850HFU4_9FIRM</name>
<dbReference type="RefSeq" id="WP_101694278.1">
    <property type="nucleotide sequence ID" value="NZ_JAAITX010000001.1"/>
</dbReference>
<dbReference type="OrthoDB" id="9784740at2"/>
<dbReference type="Pfam" id="PF08713">
    <property type="entry name" value="DNA_alkylation"/>
    <property type="match status" value="1"/>
</dbReference>
<dbReference type="InterPro" id="IPR014825">
    <property type="entry name" value="DNA_alkylation"/>
</dbReference>
<evidence type="ECO:0000313" key="1">
    <source>
        <dbReference type="EMBL" id="NSK13772.1"/>
    </source>
</evidence>
<reference evidence="3 4" key="1">
    <citation type="journal article" date="2020" name="Cell Host Microbe">
        <title>Functional and Genomic Variation between Human-Derived Isolates of Lachnospiraceae Reveals Inter- and Intra-Species Diversity.</title>
        <authorList>
            <person name="Sorbara M.T."/>
            <person name="Littmann E.R."/>
            <person name="Fontana E."/>
            <person name="Moody T.U."/>
            <person name="Kohout C.E."/>
            <person name="Gjonbalaj M."/>
            <person name="Eaton V."/>
            <person name="Seok R."/>
            <person name="Leiner I.M."/>
            <person name="Pamer E.G."/>
        </authorList>
    </citation>
    <scope>NUCLEOTIDE SEQUENCE [LARGE SCALE GENOMIC DNA]</scope>
    <source>
        <strain evidence="2 3">MSK.17.11</strain>
        <strain evidence="1 4">MSK.17.38</strain>
    </source>
</reference>
<dbReference type="Proteomes" id="UP000701680">
    <property type="component" value="Unassembled WGS sequence"/>
</dbReference>
<accession>A0A850HFU4</accession>
<dbReference type="Proteomes" id="UP000528555">
    <property type="component" value="Unassembled WGS sequence"/>
</dbReference>
<sequence>MELLLQETRKKLENEIDLGYQEFNRSLIPGETSRILGVRIPVLRKIAKELVKTSGRSYADAVVLLERSKEAYYEERMIHGILIGYLKCEEEERRQLLDSFVPAIDNWSVCDSSCTTYKFMKQDMEYWFSYLEQYLNSSREYEIRFAVVCMLDHFVTDYYIGKILRDIDAVHHEGYYVKMAVAWAISVCYVKFPKETFQYLKTDHLDDFTHNKAIQKICESYRVSKEEKEKLKEWKRKEEKKR</sequence>
<dbReference type="InterPro" id="IPR016024">
    <property type="entry name" value="ARM-type_fold"/>
</dbReference>
<reference evidence="2" key="2">
    <citation type="submission" date="2020-02" db="EMBL/GenBank/DDBJ databases">
        <authorList>
            <person name="Littmann E."/>
            <person name="Sorbara M."/>
        </authorList>
    </citation>
    <scope>NUCLEOTIDE SEQUENCE</scope>
    <source>
        <strain evidence="2">MSK.17.11</strain>
        <strain evidence="1">MSK.17.38</strain>
    </source>
</reference>
<evidence type="ECO:0000313" key="4">
    <source>
        <dbReference type="Proteomes" id="UP000701680"/>
    </source>
</evidence>
<comment type="caution">
    <text evidence="2">The sequence shown here is derived from an EMBL/GenBank/DDBJ whole genome shotgun (WGS) entry which is preliminary data.</text>
</comment>
<evidence type="ECO:0000313" key="2">
    <source>
        <dbReference type="EMBL" id="NVH57097.1"/>
    </source>
</evidence>
<protein>
    <submittedName>
        <fullName evidence="2">DNA alkylation repair protein</fullName>
    </submittedName>
</protein>
<dbReference type="CDD" id="cd06561">
    <property type="entry name" value="AlkD_like"/>
    <property type="match status" value="1"/>
</dbReference>
<dbReference type="EMBL" id="JAAITX010000001">
    <property type="protein sequence ID" value="NVH57097.1"/>
    <property type="molecule type" value="Genomic_DNA"/>
</dbReference>
<dbReference type="PANTHER" id="PTHR34070:SF1">
    <property type="entry name" value="DNA ALKYLATION REPAIR PROTEIN"/>
    <property type="match status" value="1"/>
</dbReference>
<dbReference type="EMBL" id="JAAIUO010000001">
    <property type="protein sequence ID" value="NSK13772.1"/>
    <property type="molecule type" value="Genomic_DNA"/>
</dbReference>
<dbReference type="PANTHER" id="PTHR34070">
    <property type="entry name" value="ARMADILLO-TYPE FOLD"/>
    <property type="match status" value="1"/>
</dbReference>
<dbReference type="Gene3D" id="1.25.10.90">
    <property type="match status" value="1"/>
</dbReference>